<dbReference type="PANTHER" id="PTHR43649">
    <property type="entry name" value="ARABINOSE-BINDING PROTEIN-RELATED"/>
    <property type="match status" value="1"/>
</dbReference>
<evidence type="ECO:0000256" key="7">
    <source>
        <dbReference type="SAM" id="SignalP"/>
    </source>
</evidence>
<evidence type="ECO:0000256" key="4">
    <source>
        <dbReference type="ARBA" id="ARBA00017470"/>
    </source>
</evidence>
<evidence type="ECO:0000256" key="5">
    <source>
        <dbReference type="ARBA" id="ARBA00022448"/>
    </source>
</evidence>
<dbReference type="Pfam" id="PF01547">
    <property type="entry name" value="SBP_bac_1"/>
    <property type="match status" value="1"/>
</dbReference>
<reference evidence="8" key="1">
    <citation type="submission" date="2023-09" db="EMBL/GenBank/DDBJ databases">
        <title>Paucibacter sp. APW11 Genome sequencing and assembly.</title>
        <authorList>
            <person name="Kim I."/>
        </authorList>
    </citation>
    <scope>NUCLEOTIDE SEQUENCE</scope>
    <source>
        <strain evidence="8">APW11</strain>
    </source>
</reference>
<gene>
    <name evidence="8" type="primary">ugpB</name>
    <name evidence="8" type="ORF">RQP53_18690</name>
</gene>
<evidence type="ECO:0000256" key="3">
    <source>
        <dbReference type="ARBA" id="ARBA00011557"/>
    </source>
</evidence>
<dbReference type="PANTHER" id="PTHR43649:SF31">
    <property type="entry name" value="SN-GLYCEROL-3-PHOSPHATE-BINDING PERIPLASMIC PROTEIN UGPB"/>
    <property type="match status" value="1"/>
</dbReference>
<evidence type="ECO:0000313" key="8">
    <source>
        <dbReference type="EMBL" id="MDT9001314.1"/>
    </source>
</evidence>
<proteinExistence type="inferred from homology"/>
<feature type="chain" id="PRO_5045056858" description="sn-glycerol-3-phosphate-binding periplasmic protein UgpB" evidence="7">
    <location>
        <begin position="27"/>
        <end position="440"/>
    </location>
</feature>
<dbReference type="SUPFAM" id="SSF53850">
    <property type="entry name" value="Periplasmic binding protein-like II"/>
    <property type="match status" value="1"/>
</dbReference>
<comment type="subunit">
    <text evidence="3">The complex is composed of two ATP-binding proteins (UgpC), two transmembrane proteins (UgpA and UgpE) and a solute-binding protein (UgpB).</text>
</comment>
<dbReference type="CDD" id="cd14748">
    <property type="entry name" value="PBP2_UgpB"/>
    <property type="match status" value="1"/>
</dbReference>
<evidence type="ECO:0000313" key="9">
    <source>
        <dbReference type="Proteomes" id="UP001246372"/>
    </source>
</evidence>
<dbReference type="InterPro" id="IPR006059">
    <property type="entry name" value="SBP"/>
</dbReference>
<evidence type="ECO:0000256" key="2">
    <source>
        <dbReference type="ARBA" id="ARBA00008520"/>
    </source>
</evidence>
<evidence type="ECO:0000256" key="1">
    <source>
        <dbReference type="ARBA" id="ARBA00004418"/>
    </source>
</evidence>
<name>A0ABU3PFG4_9BURK</name>
<comment type="caution">
    <text evidence="8">The sequence shown here is derived from an EMBL/GenBank/DDBJ whole genome shotgun (WGS) entry which is preliminary data.</text>
</comment>
<comment type="subcellular location">
    <subcellularLocation>
        <location evidence="1">Periplasm</location>
    </subcellularLocation>
</comment>
<dbReference type="Gene3D" id="3.40.190.10">
    <property type="entry name" value="Periplasmic binding protein-like II"/>
    <property type="match status" value="2"/>
</dbReference>
<evidence type="ECO:0000256" key="6">
    <source>
        <dbReference type="ARBA" id="ARBA00022729"/>
    </source>
</evidence>
<accession>A0ABU3PFG4</accession>
<organism evidence="8 9">
    <name type="scientific">Roseateles aquae</name>
    <dbReference type="NCBI Taxonomy" id="3077235"/>
    <lineage>
        <taxon>Bacteria</taxon>
        <taxon>Pseudomonadati</taxon>
        <taxon>Pseudomonadota</taxon>
        <taxon>Betaproteobacteria</taxon>
        <taxon>Burkholderiales</taxon>
        <taxon>Sphaerotilaceae</taxon>
        <taxon>Roseateles</taxon>
    </lineage>
</organism>
<dbReference type="Proteomes" id="UP001246372">
    <property type="component" value="Unassembled WGS sequence"/>
</dbReference>
<dbReference type="RefSeq" id="WP_315652191.1">
    <property type="nucleotide sequence ID" value="NZ_JAVXZY010000008.1"/>
</dbReference>
<protein>
    <recommendedName>
        <fullName evidence="4">sn-glycerol-3-phosphate-binding periplasmic protein UgpB</fullName>
    </recommendedName>
</protein>
<dbReference type="NCBIfam" id="NF008211">
    <property type="entry name" value="PRK10974.1"/>
    <property type="match status" value="1"/>
</dbReference>
<keyword evidence="5" id="KW-0813">Transport</keyword>
<dbReference type="InterPro" id="IPR050490">
    <property type="entry name" value="Bact_solute-bd_prot1"/>
</dbReference>
<sequence length="440" mass="47407">MKHLFPLATALATSLALAAFSPAVQAQTEIQWWHSMPGALGDWVNDLARDFNASQKDVKIVPTYKGTYDESMTAAIAAFRAGNAPHILQVFEVGTATMMASKGAIVPVGEVMKAGGASFDAGAYVPAVAGYYTAPSGQMLSMPFNSSTTVFHYNKDAFKAAGLDPNKAPSTWPEVALAAAKLKASGHKCPFTTSWVSWTQFESFSAWHNVEYASKNNGFGGLDTRLAFNTPLHVRHIENLANMAKQGLFVYKGRGNAPDSTFYSGECAMMTGSSGLYANIKKNAKFASGIAPLPYYPDVPGAPQNTVIGGASLWVMAGKKPIEHKGIAAFFNYLARPEVASESHKRTGYLPVTKAAFELTEKSGFYKANPGTDVAVTQMIRKTTDKSRGVRLGNFVQIRTIIDEEMEQVWGGKKSAKEGIDAAISRGNEQLERFQKANKG</sequence>
<keyword evidence="6 7" id="KW-0732">Signal</keyword>
<feature type="signal peptide" evidence="7">
    <location>
        <begin position="1"/>
        <end position="26"/>
    </location>
</feature>
<keyword evidence="9" id="KW-1185">Reference proteome</keyword>
<dbReference type="EMBL" id="JAVXZY010000008">
    <property type="protein sequence ID" value="MDT9001314.1"/>
    <property type="molecule type" value="Genomic_DNA"/>
</dbReference>
<comment type="similarity">
    <text evidence="2">Belongs to the bacterial solute-binding protein 1 family.</text>
</comment>